<dbReference type="EMBL" id="DRQG01000073">
    <property type="protein sequence ID" value="HGY55607.1"/>
    <property type="molecule type" value="Genomic_DNA"/>
</dbReference>
<dbReference type="Proteomes" id="UP000885779">
    <property type="component" value="Unassembled WGS sequence"/>
</dbReference>
<sequence>MYSSGIDWLSVVSFQFLVRISSFVDRCSKFRYFGYWLLAIGYWLLAFYCWLSVLKLKIVRHRRTS</sequence>
<comment type="caution">
    <text evidence="2">The sequence shown here is derived from an EMBL/GenBank/DDBJ whole genome shotgun (WGS) entry which is preliminary data.</text>
</comment>
<dbReference type="AlphaFoldDB" id="A0A7V4WVK1"/>
<keyword evidence="1" id="KW-1133">Transmembrane helix</keyword>
<evidence type="ECO:0000313" key="2">
    <source>
        <dbReference type="EMBL" id="HGY55607.1"/>
    </source>
</evidence>
<keyword evidence="1" id="KW-0472">Membrane</keyword>
<accession>A0A7V4WVK1</accession>
<organism evidence="2">
    <name type="scientific">Caldithrix abyssi</name>
    <dbReference type="NCBI Taxonomy" id="187145"/>
    <lineage>
        <taxon>Bacteria</taxon>
        <taxon>Pseudomonadati</taxon>
        <taxon>Calditrichota</taxon>
        <taxon>Calditrichia</taxon>
        <taxon>Calditrichales</taxon>
        <taxon>Calditrichaceae</taxon>
        <taxon>Caldithrix</taxon>
    </lineage>
</organism>
<gene>
    <name evidence="2" type="ORF">ENK44_07905</name>
</gene>
<name>A0A7V4WVK1_CALAY</name>
<feature type="transmembrane region" description="Helical" evidence="1">
    <location>
        <begin position="33"/>
        <end position="54"/>
    </location>
</feature>
<protein>
    <submittedName>
        <fullName evidence="2">Uncharacterized protein</fullName>
    </submittedName>
</protein>
<reference evidence="2" key="1">
    <citation type="journal article" date="2020" name="mSystems">
        <title>Genome- and Community-Level Interaction Insights into Carbon Utilization and Element Cycling Functions of Hydrothermarchaeota in Hydrothermal Sediment.</title>
        <authorList>
            <person name="Zhou Z."/>
            <person name="Liu Y."/>
            <person name="Xu W."/>
            <person name="Pan J."/>
            <person name="Luo Z.H."/>
            <person name="Li M."/>
        </authorList>
    </citation>
    <scope>NUCLEOTIDE SEQUENCE [LARGE SCALE GENOMIC DNA]</scope>
    <source>
        <strain evidence="2">HyVt-577</strain>
    </source>
</reference>
<evidence type="ECO:0000256" key="1">
    <source>
        <dbReference type="SAM" id="Phobius"/>
    </source>
</evidence>
<keyword evidence="1" id="KW-0812">Transmembrane</keyword>
<proteinExistence type="predicted"/>